<dbReference type="Pfam" id="PF13600">
    <property type="entry name" value="DUF4140"/>
    <property type="match status" value="1"/>
</dbReference>
<dbReference type="PANTHER" id="PTHR31005:SF8">
    <property type="entry name" value="DUF4139 DOMAIN-CONTAINING PROTEIN"/>
    <property type="match status" value="1"/>
</dbReference>
<name>A0A8H7HRQ6_9AGAM</name>
<feature type="domain" description="DUF4140" evidence="3">
    <location>
        <begin position="58"/>
        <end position="151"/>
    </location>
</feature>
<feature type="compositionally biased region" description="Polar residues" evidence="1">
    <location>
        <begin position="1"/>
        <end position="10"/>
    </location>
</feature>
<evidence type="ECO:0000256" key="1">
    <source>
        <dbReference type="SAM" id="MobiDB-lite"/>
    </source>
</evidence>
<dbReference type="PANTHER" id="PTHR31005">
    <property type="entry name" value="DUF4139 DOMAIN-CONTAINING PROTEIN"/>
    <property type="match status" value="1"/>
</dbReference>
<dbReference type="AlphaFoldDB" id="A0A8H7HRQ6"/>
<evidence type="ECO:0000259" key="3">
    <source>
        <dbReference type="Pfam" id="PF13600"/>
    </source>
</evidence>
<dbReference type="Proteomes" id="UP000602905">
    <property type="component" value="Unassembled WGS sequence"/>
</dbReference>
<accession>A0A8H7HRQ6</accession>
<dbReference type="Pfam" id="PF13598">
    <property type="entry name" value="DUF4139"/>
    <property type="match status" value="1"/>
</dbReference>
<comment type="caution">
    <text evidence="4">The sequence shown here is derived from an EMBL/GenBank/DDBJ whole genome shotgun (WGS) entry which is preliminary data.</text>
</comment>
<dbReference type="OrthoDB" id="10068793at2759"/>
<evidence type="ECO:0000313" key="5">
    <source>
        <dbReference type="Proteomes" id="UP000602905"/>
    </source>
</evidence>
<sequence length="601" mass="66119">MGSLWPSSRATKADDSVGVGSSEQGPKTTSLASYIPALASTNKIAFNCAEHDDLIESVTVFRSNRAEVKRRVNLDLIRGQNHIRIERLSSSVSEDSIRVDGTGTAVILDVVYHSPFHDRSVRPSATTGLRCAIETLQNERAIIQEQGELLANYGRTLDNRSVSVEDAHRFLDMFGARQIAVLKRIQELNFQIDNAQEELSEAEQKEYEDFGIGQRLAAITVVVLAEMDSPAQLMLTYVVSDASWCPFYDMRTSIAKTPPTAALHYRASITQTTGENWPDIALSLSTASPQLDSTVPQLFTWRIGFPAAVSYQPTSRSVILGPEIPSHGGTANSETETGMYIPSRHRMGVRRAHVENVGILNAKFGISGRSNIPSDRGSHKVLIAVLDLQAELEWICIPGEKESVFLNCKMFNSSGFALLPGEVSVFVDNNFRSKNRIKYISPNESLKVSLGVDSALQVTYTRAKVLNHTPTQSGLLFMAKEQQSISFHSQRIAIRNSRQTSVSVRVLDHVPVSMDSRLGVNVVSPRLHAVPTLSDNDMGDGSKELWRDVQHGMKARWAALEDFGEGAVEWSCNIAPSGEVEVELAWEVTAPAGGKWQNLIL</sequence>
<feature type="region of interest" description="Disordered" evidence="1">
    <location>
        <begin position="1"/>
        <end position="27"/>
    </location>
</feature>
<gene>
    <name evidence="4" type="ORF">RHS03_05888</name>
</gene>
<dbReference type="InterPro" id="IPR037291">
    <property type="entry name" value="DUF4139"/>
</dbReference>
<proteinExistence type="predicted"/>
<evidence type="ECO:0000259" key="2">
    <source>
        <dbReference type="Pfam" id="PF13598"/>
    </source>
</evidence>
<feature type="domain" description="DUF4139" evidence="2">
    <location>
        <begin position="234"/>
        <end position="591"/>
    </location>
</feature>
<evidence type="ECO:0008006" key="6">
    <source>
        <dbReference type="Google" id="ProtNLM"/>
    </source>
</evidence>
<dbReference type="NCBIfam" id="TIGR02231">
    <property type="entry name" value="mucoidy inhibitor MuiA family protein"/>
    <property type="match status" value="1"/>
</dbReference>
<reference evidence="4" key="1">
    <citation type="submission" date="2020-09" db="EMBL/GenBank/DDBJ databases">
        <title>Comparative genome analyses of four rice-infecting Rhizoctonia solani isolates reveal extensive enrichment of homogalacturonan modification genes.</title>
        <authorList>
            <person name="Lee D.-Y."/>
            <person name="Jeon J."/>
            <person name="Kim K.-T."/>
            <person name="Cheong K."/>
            <person name="Song H."/>
            <person name="Choi G."/>
            <person name="Ko J."/>
            <person name="Opiyo S.O."/>
            <person name="Zuo S."/>
            <person name="Madhav S."/>
            <person name="Lee Y.-H."/>
            <person name="Wang G.-L."/>
        </authorList>
    </citation>
    <scope>NUCLEOTIDE SEQUENCE</scope>
    <source>
        <strain evidence="4">AG1-IA WGL</strain>
    </source>
</reference>
<evidence type="ECO:0000313" key="4">
    <source>
        <dbReference type="EMBL" id="KAF8704719.1"/>
    </source>
</evidence>
<dbReference type="InterPro" id="IPR011935">
    <property type="entry name" value="CHP02231"/>
</dbReference>
<dbReference type="InterPro" id="IPR025554">
    <property type="entry name" value="DUF4140"/>
</dbReference>
<protein>
    <recommendedName>
        <fullName evidence="6">Protein F37C4,5 [Caenorhabditis elegans]</fullName>
    </recommendedName>
</protein>
<dbReference type="EMBL" id="JACYCD010000054">
    <property type="protein sequence ID" value="KAF8704719.1"/>
    <property type="molecule type" value="Genomic_DNA"/>
</dbReference>
<organism evidence="4 5">
    <name type="scientific">Rhizoctonia solani</name>
    <dbReference type="NCBI Taxonomy" id="456999"/>
    <lineage>
        <taxon>Eukaryota</taxon>
        <taxon>Fungi</taxon>
        <taxon>Dikarya</taxon>
        <taxon>Basidiomycota</taxon>
        <taxon>Agaricomycotina</taxon>
        <taxon>Agaricomycetes</taxon>
        <taxon>Cantharellales</taxon>
        <taxon>Ceratobasidiaceae</taxon>
        <taxon>Rhizoctonia</taxon>
    </lineage>
</organism>
<feature type="non-terminal residue" evidence="4">
    <location>
        <position position="1"/>
    </location>
</feature>